<proteinExistence type="predicted"/>
<dbReference type="Proteomes" id="UP000186601">
    <property type="component" value="Unassembled WGS sequence"/>
</dbReference>
<comment type="caution">
    <text evidence="1">The sequence shown here is derived from an EMBL/GenBank/DDBJ whole genome shotgun (WGS) entry which is preliminary data.</text>
</comment>
<evidence type="ECO:0000313" key="2">
    <source>
        <dbReference type="Proteomes" id="UP000186601"/>
    </source>
</evidence>
<protein>
    <submittedName>
        <fullName evidence="1">Uncharacterized protein</fullName>
    </submittedName>
</protein>
<sequence>METARTTISRSSCMNPMKDGRKTWKATRLVYATMWRLGNRRRKILEKRLPQFHL</sequence>
<reference evidence="1 2" key="1">
    <citation type="submission" date="2018-02" db="EMBL/GenBank/DDBJ databases">
        <title>Genome sequence of the basidiomycete white-rot fungus Phlebia centrifuga.</title>
        <authorList>
            <person name="Granchi Z."/>
            <person name="Peng M."/>
            <person name="de Vries R.P."/>
            <person name="Hilden K."/>
            <person name="Makela M.R."/>
            <person name="Grigoriev I."/>
            <person name="Riley R."/>
        </authorList>
    </citation>
    <scope>NUCLEOTIDE SEQUENCE [LARGE SCALE GENOMIC DNA]</scope>
    <source>
        <strain evidence="1 2">FBCC195</strain>
    </source>
</reference>
<feature type="non-terminal residue" evidence="1">
    <location>
        <position position="54"/>
    </location>
</feature>
<gene>
    <name evidence="1" type="ORF">PHLCEN_2v12858</name>
</gene>
<dbReference type="EMBL" id="MLYV02001290">
    <property type="protein sequence ID" value="PSR71204.1"/>
    <property type="molecule type" value="Genomic_DNA"/>
</dbReference>
<accession>A0A2R6NFN6</accession>
<evidence type="ECO:0000313" key="1">
    <source>
        <dbReference type="EMBL" id="PSR71204.1"/>
    </source>
</evidence>
<dbReference type="AlphaFoldDB" id="A0A2R6NFN6"/>
<organism evidence="1 2">
    <name type="scientific">Hermanssonia centrifuga</name>
    <dbReference type="NCBI Taxonomy" id="98765"/>
    <lineage>
        <taxon>Eukaryota</taxon>
        <taxon>Fungi</taxon>
        <taxon>Dikarya</taxon>
        <taxon>Basidiomycota</taxon>
        <taxon>Agaricomycotina</taxon>
        <taxon>Agaricomycetes</taxon>
        <taxon>Polyporales</taxon>
        <taxon>Meruliaceae</taxon>
        <taxon>Hermanssonia</taxon>
    </lineage>
</organism>
<name>A0A2R6NFN6_9APHY</name>
<keyword evidence="2" id="KW-1185">Reference proteome</keyword>